<name>A0AA88RE19_9ASTE</name>
<dbReference type="GO" id="GO:0008270">
    <property type="term" value="F:zinc ion binding"/>
    <property type="evidence" value="ECO:0007669"/>
    <property type="project" value="InterPro"/>
</dbReference>
<evidence type="ECO:0000313" key="6">
    <source>
        <dbReference type="Proteomes" id="UP001187471"/>
    </source>
</evidence>
<dbReference type="FunFam" id="1.25.40.10:FF:000348">
    <property type="entry name" value="Pentatricopeptide repeat-containing protein chloroplastic"/>
    <property type="match status" value="1"/>
</dbReference>
<keyword evidence="6" id="KW-1185">Reference proteome</keyword>
<dbReference type="InterPro" id="IPR046848">
    <property type="entry name" value="E_motif"/>
</dbReference>
<comment type="similarity">
    <text evidence="1">Belongs to the PPR family. PCMP-H subfamily.</text>
</comment>
<gene>
    <name evidence="5" type="ORF">RJ640_022586</name>
</gene>
<feature type="repeat" description="PPR" evidence="3">
    <location>
        <begin position="297"/>
        <end position="327"/>
    </location>
</feature>
<dbReference type="InterPro" id="IPR032867">
    <property type="entry name" value="DYW_dom"/>
</dbReference>
<evidence type="ECO:0000256" key="1">
    <source>
        <dbReference type="ARBA" id="ARBA00006643"/>
    </source>
</evidence>
<feature type="repeat" description="PPR" evidence="3">
    <location>
        <begin position="698"/>
        <end position="732"/>
    </location>
</feature>
<organism evidence="5 6">
    <name type="scientific">Escallonia rubra</name>
    <dbReference type="NCBI Taxonomy" id="112253"/>
    <lineage>
        <taxon>Eukaryota</taxon>
        <taxon>Viridiplantae</taxon>
        <taxon>Streptophyta</taxon>
        <taxon>Embryophyta</taxon>
        <taxon>Tracheophyta</taxon>
        <taxon>Spermatophyta</taxon>
        <taxon>Magnoliopsida</taxon>
        <taxon>eudicotyledons</taxon>
        <taxon>Gunneridae</taxon>
        <taxon>Pentapetalae</taxon>
        <taxon>asterids</taxon>
        <taxon>campanulids</taxon>
        <taxon>Escalloniales</taxon>
        <taxon>Escalloniaceae</taxon>
        <taxon>Escallonia</taxon>
    </lineage>
</organism>
<dbReference type="AlphaFoldDB" id="A0AA88RE19"/>
<dbReference type="GO" id="GO:0009451">
    <property type="term" value="P:RNA modification"/>
    <property type="evidence" value="ECO:0007669"/>
    <property type="project" value="InterPro"/>
</dbReference>
<dbReference type="PROSITE" id="PS51375">
    <property type="entry name" value="PPR"/>
    <property type="match status" value="6"/>
</dbReference>
<dbReference type="NCBIfam" id="TIGR00756">
    <property type="entry name" value="PPR"/>
    <property type="match status" value="6"/>
</dbReference>
<feature type="repeat" description="PPR" evidence="3">
    <location>
        <begin position="561"/>
        <end position="595"/>
    </location>
</feature>
<evidence type="ECO:0000313" key="5">
    <source>
        <dbReference type="EMBL" id="KAK2984443.1"/>
    </source>
</evidence>
<protein>
    <recommendedName>
        <fullName evidence="4">DYW domain-containing protein</fullName>
    </recommendedName>
</protein>
<comment type="caution">
    <text evidence="5">The sequence shown here is derived from an EMBL/GenBank/DDBJ whole genome shotgun (WGS) entry which is preliminary data.</text>
</comment>
<dbReference type="Gene3D" id="1.25.40.10">
    <property type="entry name" value="Tetratricopeptide repeat domain"/>
    <property type="match status" value="4"/>
</dbReference>
<dbReference type="GO" id="GO:0003723">
    <property type="term" value="F:RNA binding"/>
    <property type="evidence" value="ECO:0007669"/>
    <property type="project" value="InterPro"/>
</dbReference>
<dbReference type="Pfam" id="PF20431">
    <property type="entry name" value="E_motif"/>
    <property type="match status" value="1"/>
</dbReference>
<dbReference type="FunFam" id="1.25.40.10:FF:000184">
    <property type="entry name" value="Pentatricopeptide repeat-containing protein, chloroplastic"/>
    <property type="match status" value="1"/>
</dbReference>
<accession>A0AA88RE19</accession>
<feature type="repeat" description="PPR" evidence="3">
    <location>
        <begin position="328"/>
        <end position="362"/>
    </location>
</feature>
<dbReference type="Pfam" id="PF13812">
    <property type="entry name" value="PPR_3"/>
    <property type="match status" value="1"/>
</dbReference>
<dbReference type="InterPro" id="IPR046960">
    <property type="entry name" value="PPR_At4g14850-like_plant"/>
</dbReference>
<feature type="repeat" description="PPR" evidence="3">
    <location>
        <begin position="194"/>
        <end position="228"/>
    </location>
</feature>
<feature type="repeat" description="PPR" evidence="3">
    <location>
        <begin position="429"/>
        <end position="463"/>
    </location>
</feature>
<dbReference type="FunFam" id="1.25.40.10:FF:000344">
    <property type="entry name" value="Pentatricopeptide repeat-containing protein"/>
    <property type="match status" value="1"/>
</dbReference>
<dbReference type="SUPFAM" id="SSF48452">
    <property type="entry name" value="TPR-like"/>
    <property type="match status" value="2"/>
</dbReference>
<dbReference type="InterPro" id="IPR002885">
    <property type="entry name" value="PPR_rpt"/>
</dbReference>
<evidence type="ECO:0000256" key="2">
    <source>
        <dbReference type="ARBA" id="ARBA00022737"/>
    </source>
</evidence>
<dbReference type="EMBL" id="JAVXUO010001229">
    <property type="protein sequence ID" value="KAK2984443.1"/>
    <property type="molecule type" value="Genomic_DNA"/>
</dbReference>
<dbReference type="Pfam" id="PF13041">
    <property type="entry name" value="PPR_2"/>
    <property type="match status" value="4"/>
</dbReference>
<dbReference type="Proteomes" id="UP001187471">
    <property type="component" value="Unassembled WGS sequence"/>
</dbReference>
<dbReference type="Pfam" id="PF14432">
    <property type="entry name" value="DYW_deaminase"/>
    <property type="match status" value="1"/>
</dbReference>
<reference evidence="5" key="1">
    <citation type="submission" date="2022-12" db="EMBL/GenBank/DDBJ databases">
        <title>Draft genome assemblies for two species of Escallonia (Escalloniales).</title>
        <authorList>
            <person name="Chanderbali A."/>
            <person name="Dervinis C."/>
            <person name="Anghel I."/>
            <person name="Soltis D."/>
            <person name="Soltis P."/>
            <person name="Zapata F."/>
        </authorList>
    </citation>
    <scope>NUCLEOTIDE SEQUENCE</scope>
    <source>
        <strain evidence="5">UCBG92.1500</strain>
        <tissue evidence="5">Leaf</tissue>
    </source>
</reference>
<dbReference type="InterPro" id="IPR011990">
    <property type="entry name" value="TPR-like_helical_dom_sf"/>
</dbReference>
<sequence>MASIAHPSTIFSSIPSPTVKATRSISDPTQHCISFLKSCSNTKEFLPIHAHLITTNLIQDPLIASLILQFFVSIENVDYARLIFSQQCMPETKVWNALLENQLQDQDGWPKQVFLTYYQMVSQGIMLDITTFHFLLHACCKDFDILQASEVQGRILKSGFGISRSLNNNLMGMYSKDGRLKEVRQLFENFPDRDVITWNTMISCYVRLGLFTEALDLFGKMLADGIKPDEITMISLVSACSKLRDLKMGESLHLYAEENGLDTSGSLLNCLVDMYIKCGEMRKAFKLLGSCESETTDVVLWTTLISGFVKVGDLTAARHLFNQTRKKNLISWTTMISGYVQGGFYSKSLELFREMRLENVRPDEVALLTVISACAHMEYIILGRSIHGLVVKYGMIIDGFLGNSLIDLYSKCKLLDLANKVLEQLPGKNVVSWNSMLDGYCRSGEIEKARIFFEKMPEKDEVSWNTMMNCYTKFHLFEELFDLFREMQGSKVKPNSLTLVSLLSSCASVGALNHGIWVHAHIKRNQIAIDNKLATALVNMYGKCGSIHKAEEVFSEIKAKTVFLWTAMIAAHAMEGQPHKAIALYMEMEVSGIKPDHITFIALLSACSHGGLVDEGYRYFNKMRTVYNLKPAVQHYGCMVDLLGRVGRLEDAKEFIETMPIEPDASIWSSLMRACATYHKVKLAEHAFECIIKMDPSNASAYVLLSNIYAKAKRWEDMSWVRRKMKEIGVQKQLGCSLIEHNGTVHKFTSGDFSDTKYAEIYSMLDEIEGQKGRLHEEEEAAPSSQHSEKLAVAFGLITTPTRTPIRIVNNLRMCSDCHSDMKMISRAYDREIVLRENFRFHRFQHGSCSCNGHW</sequence>
<dbReference type="Pfam" id="PF01535">
    <property type="entry name" value="PPR"/>
    <property type="match status" value="5"/>
</dbReference>
<dbReference type="PANTHER" id="PTHR47926">
    <property type="entry name" value="PENTATRICOPEPTIDE REPEAT-CONTAINING PROTEIN"/>
    <property type="match status" value="1"/>
</dbReference>
<dbReference type="PANTHER" id="PTHR47926:SF537">
    <property type="entry name" value="PENTACOTRIPEPTIDE-REPEAT REGION OF PRORP DOMAIN-CONTAINING PROTEIN"/>
    <property type="match status" value="1"/>
</dbReference>
<evidence type="ECO:0000259" key="4">
    <source>
        <dbReference type="Pfam" id="PF14432"/>
    </source>
</evidence>
<feature type="domain" description="DYW" evidence="4">
    <location>
        <begin position="775"/>
        <end position="855"/>
    </location>
</feature>
<keyword evidence="2" id="KW-0677">Repeat</keyword>
<evidence type="ECO:0000256" key="3">
    <source>
        <dbReference type="PROSITE-ProRule" id="PRU00708"/>
    </source>
</evidence>
<proteinExistence type="inferred from homology"/>